<dbReference type="Gene3D" id="1.20.1250.20">
    <property type="entry name" value="MFS general substrate transporter like domains"/>
    <property type="match status" value="1"/>
</dbReference>
<feature type="transmembrane region" description="Helical" evidence="6">
    <location>
        <begin position="369"/>
        <end position="391"/>
    </location>
</feature>
<dbReference type="SUPFAM" id="SSF103473">
    <property type="entry name" value="MFS general substrate transporter"/>
    <property type="match status" value="1"/>
</dbReference>
<feature type="transmembrane region" description="Helical" evidence="6">
    <location>
        <begin position="119"/>
        <end position="140"/>
    </location>
</feature>
<reference evidence="8" key="1">
    <citation type="journal article" date="2020" name="Stud. Mycol.">
        <title>101 Dothideomycetes genomes: a test case for predicting lifestyles and emergence of pathogens.</title>
        <authorList>
            <person name="Haridas S."/>
            <person name="Albert R."/>
            <person name="Binder M."/>
            <person name="Bloem J."/>
            <person name="Labutti K."/>
            <person name="Salamov A."/>
            <person name="Andreopoulos B."/>
            <person name="Baker S."/>
            <person name="Barry K."/>
            <person name="Bills G."/>
            <person name="Bluhm B."/>
            <person name="Cannon C."/>
            <person name="Castanera R."/>
            <person name="Culley D."/>
            <person name="Daum C."/>
            <person name="Ezra D."/>
            <person name="Gonzalez J."/>
            <person name="Henrissat B."/>
            <person name="Kuo A."/>
            <person name="Liang C."/>
            <person name="Lipzen A."/>
            <person name="Lutzoni F."/>
            <person name="Magnuson J."/>
            <person name="Mondo S."/>
            <person name="Nolan M."/>
            <person name="Ohm R."/>
            <person name="Pangilinan J."/>
            <person name="Park H.-J."/>
            <person name="Ramirez L."/>
            <person name="Alfaro M."/>
            <person name="Sun H."/>
            <person name="Tritt A."/>
            <person name="Yoshinaga Y."/>
            <person name="Zwiers L.-H."/>
            <person name="Turgeon B."/>
            <person name="Goodwin S."/>
            <person name="Spatafora J."/>
            <person name="Crous P."/>
            <person name="Grigoriev I."/>
        </authorList>
    </citation>
    <scope>NUCLEOTIDE SEQUENCE</scope>
    <source>
        <strain evidence="8">CBS 260.36</strain>
    </source>
</reference>
<keyword evidence="5 6" id="KW-0472">Membrane</keyword>
<dbReference type="InterPro" id="IPR020846">
    <property type="entry name" value="MFS_dom"/>
</dbReference>
<feature type="transmembrane region" description="Helical" evidence="6">
    <location>
        <begin position="403"/>
        <end position="422"/>
    </location>
</feature>
<gene>
    <name evidence="8" type="ORF">K461DRAFT_291310</name>
</gene>
<evidence type="ECO:0000256" key="1">
    <source>
        <dbReference type="ARBA" id="ARBA00004141"/>
    </source>
</evidence>
<dbReference type="InterPro" id="IPR011701">
    <property type="entry name" value="MFS"/>
</dbReference>
<comment type="caution">
    <text evidence="8">The sequence shown here is derived from an EMBL/GenBank/DDBJ whole genome shotgun (WGS) entry which is preliminary data.</text>
</comment>
<dbReference type="Pfam" id="PF07690">
    <property type="entry name" value="MFS_1"/>
    <property type="match status" value="1"/>
</dbReference>
<evidence type="ECO:0000256" key="3">
    <source>
        <dbReference type="ARBA" id="ARBA00022692"/>
    </source>
</evidence>
<feature type="transmembrane region" description="Helical" evidence="6">
    <location>
        <begin position="428"/>
        <end position="453"/>
    </location>
</feature>
<dbReference type="PROSITE" id="PS50850">
    <property type="entry name" value="MFS"/>
    <property type="match status" value="1"/>
</dbReference>
<dbReference type="Proteomes" id="UP000799439">
    <property type="component" value="Unassembled WGS sequence"/>
</dbReference>
<dbReference type="CDD" id="cd17330">
    <property type="entry name" value="MFS_SLC46_TetA_like"/>
    <property type="match status" value="1"/>
</dbReference>
<evidence type="ECO:0000256" key="5">
    <source>
        <dbReference type="ARBA" id="ARBA00023136"/>
    </source>
</evidence>
<evidence type="ECO:0000313" key="9">
    <source>
        <dbReference type="Proteomes" id="UP000799439"/>
    </source>
</evidence>
<dbReference type="EMBL" id="ML996082">
    <property type="protein sequence ID" value="KAF2156391.1"/>
    <property type="molecule type" value="Genomic_DNA"/>
</dbReference>
<evidence type="ECO:0000259" key="7">
    <source>
        <dbReference type="PROSITE" id="PS50850"/>
    </source>
</evidence>
<accession>A0A9P4J7B1</accession>
<comment type="subcellular location">
    <subcellularLocation>
        <location evidence="1">Membrane</location>
        <topology evidence="1">Multi-pass membrane protein</topology>
    </subcellularLocation>
</comment>
<dbReference type="GO" id="GO:0022857">
    <property type="term" value="F:transmembrane transporter activity"/>
    <property type="evidence" value="ECO:0007669"/>
    <property type="project" value="InterPro"/>
</dbReference>
<evidence type="ECO:0000256" key="6">
    <source>
        <dbReference type="SAM" id="Phobius"/>
    </source>
</evidence>
<dbReference type="PANTHER" id="PTHR23504">
    <property type="entry name" value="MAJOR FACILITATOR SUPERFAMILY DOMAIN-CONTAINING PROTEIN 10"/>
    <property type="match status" value="1"/>
</dbReference>
<feature type="transmembrane region" description="Helical" evidence="6">
    <location>
        <begin position="194"/>
        <end position="218"/>
    </location>
</feature>
<dbReference type="OrthoDB" id="10262656at2759"/>
<proteinExistence type="predicted"/>
<name>A0A9P4J7B1_9PEZI</name>
<keyword evidence="2" id="KW-0813">Transport</keyword>
<feature type="transmembrane region" description="Helical" evidence="6">
    <location>
        <begin position="314"/>
        <end position="333"/>
    </location>
</feature>
<keyword evidence="3 6" id="KW-0812">Transmembrane</keyword>
<organism evidence="8 9">
    <name type="scientific">Myriangium duriaei CBS 260.36</name>
    <dbReference type="NCBI Taxonomy" id="1168546"/>
    <lineage>
        <taxon>Eukaryota</taxon>
        <taxon>Fungi</taxon>
        <taxon>Dikarya</taxon>
        <taxon>Ascomycota</taxon>
        <taxon>Pezizomycotina</taxon>
        <taxon>Dothideomycetes</taxon>
        <taxon>Dothideomycetidae</taxon>
        <taxon>Myriangiales</taxon>
        <taxon>Myriangiaceae</taxon>
        <taxon>Myriangium</taxon>
    </lineage>
</organism>
<protein>
    <submittedName>
        <fullName evidence="8">MFS general substrate transporter</fullName>
    </submittedName>
</protein>
<dbReference type="InterPro" id="IPR036259">
    <property type="entry name" value="MFS_trans_sf"/>
</dbReference>
<keyword evidence="4 6" id="KW-1133">Transmembrane helix</keyword>
<feature type="transmembrane region" description="Helical" evidence="6">
    <location>
        <begin position="24"/>
        <end position="48"/>
    </location>
</feature>
<dbReference type="PANTHER" id="PTHR23504:SF15">
    <property type="entry name" value="MAJOR FACILITATOR SUPERFAMILY (MFS) PROFILE DOMAIN-CONTAINING PROTEIN"/>
    <property type="match status" value="1"/>
</dbReference>
<evidence type="ECO:0000256" key="2">
    <source>
        <dbReference type="ARBA" id="ARBA00022448"/>
    </source>
</evidence>
<feature type="transmembrane region" description="Helical" evidence="6">
    <location>
        <begin position="60"/>
        <end position="82"/>
    </location>
</feature>
<feature type="domain" description="Major facilitator superfamily (MFS) profile" evidence="7">
    <location>
        <begin position="22"/>
        <end position="523"/>
    </location>
</feature>
<feature type="transmembrane region" description="Helical" evidence="6">
    <location>
        <begin position="499"/>
        <end position="518"/>
    </location>
</feature>
<evidence type="ECO:0000313" key="8">
    <source>
        <dbReference type="EMBL" id="KAF2156391.1"/>
    </source>
</evidence>
<feature type="transmembrane region" description="Helical" evidence="6">
    <location>
        <begin position="152"/>
        <end position="174"/>
    </location>
</feature>
<dbReference type="GO" id="GO:0016020">
    <property type="term" value="C:membrane"/>
    <property type="evidence" value="ECO:0007669"/>
    <property type="project" value="UniProtKB-SubCell"/>
</dbReference>
<keyword evidence="9" id="KW-1185">Reference proteome</keyword>
<evidence type="ECO:0000256" key="4">
    <source>
        <dbReference type="ARBA" id="ARBA00022989"/>
    </source>
</evidence>
<feature type="transmembrane region" description="Helical" evidence="6">
    <location>
        <begin position="94"/>
        <end position="113"/>
    </location>
</feature>
<sequence>MKSFSPYAGRATATRNGFPTQQMFVLALCRICEPIAFMSIFPYAYYMVDYFKIANNERSIAMYVGMITSSYAFAEFSTSIFWGRVSDRFGRKPVLLMGLFGTGISMLVFGLAPNFWTALVARALGGLLNGNIGVINTTVAEIVTEKKHQARAFSIMPGIWCIGSIIGAGLGGTLADPVRNYPSYFASGGVFDKYPYLLPNLVCCCVVIFSVLVGILFLEETHEEMKYRRDPGLKLGAWLLGLGQEKIYDEKTAMLNGEYTVLRDSDERESSDSSSIESSPALLPMDAGEIADLLEPHLLESGDRSYNQGISGAFTKQVIIVIVSYGILAFHTISAEQLLPVMLSLPRTSRPVHLPFMFTSGFELSTKTIGIILSGQGVVQTVALLVIFPLVSRTVGHLATYRLAVLTYPIFYLLVPYISVLPESFRLPVLYIMIIWKVTAQAFALPVIHILLANSAPSKTVLGMLNGTAASSASLSRGFGPTLSGIIQSAGLSLGCLGLPWWTSGAIAIVAAVLSLFISDGSSAPAPPALPCFETVEQLNGMPAFEPVLIDDIKDTDIIVSLALDD</sequence>
<dbReference type="AlphaFoldDB" id="A0A9P4J7B1"/>